<dbReference type="SUPFAM" id="SSF90123">
    <property type="entry name" value="ABC transporter transmembrane region"/>
    <property type="match status" value="1"/>
</dbReference>
<name>A0A158R3C1_NIPBR</name>
<keyword evidence="10 15" id="KW-1133">Transmembrane helix</keyword>
<dbReference type="GO" id="GO:0005524">
    <property type="term" value="F:ATP binding"/>
    <property type="evidence" value="ECO:0007669"/>
    <property type="project" value="UniProtKB-KW"/>
</dbReference>
<dbReference type="GO" id="GO:0016887">
    <property type="term" value="F:ATP hydrolysis activity"/>
    <property type="evidence" value="ECO:0007669"/>
    <property type="project" value="InterPro"/>
</dbReference>
<comment type="similarity">
    <text evidence="2">Belongs to the ABC transporter superfamily. ABCB family. Multidrug resistance exporter (TC 3.A.1.201) subfamily.</text>
</comment>
<proteinExistence type="inferred from homology"/>
<dbReference type="STRING" id="27835.A0A158R3C1"/>
<evidence type="ECO:0000256" key="6">
    <source>
        <dbReference type="ARBA" id="ARBA00022737"/>
    </source>
</evidence>
<evidence type="ECO:0000313" key="19">
    <source>
        <dbReference type="Proteomes" id="UP000271162"/>
    </source>
</evidence>
<comment type="subcellular location">
    <subcellularLocation>
        <location evidence="1">Membrane</location>
        <topology evidence="1">Multi-pass membrane protein</topology>
    </subcellularLocation>
</comment>
<evidence type="ECO:0000259" key="16">
    <source>
        <dbReference type="PROSITE" id="PS50893"/>
    </source>
</evidence>
<feature type="transmembrane region" description="Helical" evidence="15">
    <location>
        <begin position="239"/>
        <end position="264"/>
    </location>
</feature>
<dbReference type="Pfam" id="PF00005">
    <property type="entry name" value="ABC_tran"/>
    <property type="match status" value="1"/>
</dbReference>
<dbReference type="InterPro" id="IPR011527">
    <property type="entry name" value="ABC1_TM_dom"/>
</dbReference>
<evidence type="ECO:0000256" key="2">
    <source>
        <dbReference type="ARBA" id="ARBA00007577"/>
    </source>
</evidence>
<keyword evidence="12" id="KW-0325">Glycoprotein</keyword>
<feature type="region of interest" description="Disordered" evidence="14">
    <location>
        <begin position="123"/>
        <end position="153"/>
    </location>
</feature>
<dbReference type="EMBL" id="UYSL01023073">
    <property type="protein sequence ID" value="VDL81661.1"/>
    <property type="molecule type" value="Genomic_DNA"/>
</dbReference>
<evidence type="ECO:0000256" key="4">
    <source>
        <dbReference type="ARBA" id="ARBA00022448"/>
    </source>
</evidence>
<evidence type="ECO:0000256" key="1">
    <source>
        <dbReference type="ARBA" id="ARBA00004141"/>
    </source>
</evidence>
<gene>
    <name evidence="18" type="ORF">NBR_LOCUS17941</name>
</gene>
<keyword evidence="5 15" id="KW-0812">Transmembrane</keyword>
<accession>A0A158R3C1</accession>
<evidence type="ECO:0000256" key="15">
    <source>
        <dbReference type="SAM" id="Phobius"/>
    </source>
</evidence>
<dbReference type="Gene3D" id="1.20.1560.10">
    <property type="entry name" value="ABC transporter type 1, transmembrane domain"/>
    <property type="match status" value="1"/>
</dbReference>
<evidence type="ECO:0000256" key="3">
    <source>
        <dbReference type="ARBA" id="ARBA00012191"/>
    </source>
</evidence>
<dbReference type="GO" id="GO:0008559">
    <property type="term" value="F:ABC-type xenobiotic transporter activity"/>
    <property type="evidence" value="ECO:0007669"/>
    <property type="project" value="UniProtKB-EC"/>
</dbReference>
<evidence type="ECO:0000256" key="11">
    <source>
        <dbReference type="ARBA" id="ARBA00023136"/>
    </source>
</evidence>
<reference evidence="18 19" key="2">
    <citation type="submission" date="2018-11" db="EMBL/GenBank/DDBJ databases">
        <authorList>
            <consortium name="Pathogen Informatics"/>
        </authorList>
    </citation>
    <scope>NUCLEOTIDE SEQUENCE [LARGE SCALE GENOMIC DNA]</scope>
</reference>
<dbReference type="InterPro" id="IPR027417">
    <property type="entry name" value="P-loop_NTPase"/>
</dbReference>
<feature type="transmembrane region" description="Helical" evidence="15">
    <location>
        <begin position="738"/>
        <end position="763"/>
    </location>
</feature>
<evidence type="ECO:0000256" key="10">
    <source>
        <dbReference type="ARBA" id="ARBA00022989"/>
    </source>
</evidence>
<evidence type="ECO:0000256" key="13">
    <source>
        <dbReference type="ARBA" id="ARBA00034018"/>
    </source>
</evidence>
<keyword evidence="8" id="KW-0067">ATP-binding</keyword>
<dbReference type="CDD" id="cd18578">
    <property type="entry name" value="ABC_6TM_Pgp_ABCB1_D2_like"/>
    <property type="match status" value="1"/>
</dbReference>
<dbReference type="PANTHER" id="PTHR24221">
    <property type="entry name" value="ATP-BINDING CASSETTE SUB-FAMILY B"/>
    <property type="match status" value="1"/>
</dbReference>
<evidence type="ECO:0000256" key="9">
    <source>
        <dbReference type="ARBA" id="ARBA00022967"/>
    </source>
</evidence>
<protein>
    <recommendedName>
        <fullName evidence="3">ABC-type xenobiotic transporter</fullName>
        <ecNumber evidence="3">7.6.2.2</ecNumber>
    </recommendedName>
</protein>
<evidence type="ECO:0000313" key="20">
    <source>
        <dbReference type="WBParaSite" id="NBR_0001794001-mRNA-1"/>
    </source>
</evidence>
<keyword evidence="11 15" id="KW-0472">Membrane</keyword>
<dbReference type="PROSITE" id="PS50929">
    <property type="entry name" value="ABC_TM1F"/>
    <property type="match status" value="1"/>
</dbReference>
<dbReference type="InterPro" id="IPR003593">
    <property type="entry name" value="AAA+_ATPase"/>
</dbReference>
<dbReference type="PANTHER" id="PTHR24221:SF557">
    <property type="entry name" value="P-GLYCOPROTEIN RELATED"/>
    <property type="match status" value="1"/>
</dbReference>
<organism evidence="20">
    <name type="scientific">Nippostrongylus brasiliensis</name>
    <name type="common">Rat hookworm</name>
    <dbReference type="NCBI Taxonomy" id="27835"/>
    <lineage>
        <taxon>Eukaryota</taxon>
        <taxon>Metazoa</taxon>
        <taxon>Ecdysozoa</taxon>
        <taxon>Nematoda</taxon>
        <taxon>Chromadorea</taxon>
        <taxon>Rhabditida</taxon>
        <taxon>Rhabditina</taxon>
        <taxon>Rhabditomorpha</taxon>
        <taxon>Strongyloidea</taxon>
        <taxon>Heligmosomidae</taxon>
        <taxon>Nippostrongylus</taxon>
    </lineage>
</organism>
<keyword evidence="7" id="KW-0547">Nucleotide-binding</keyword>
<feature type="compositionally biased region" description="Acidic residues" evidence="14">
    <location>
        <begin position="126"/>
        <end position="136"/>
    </location>
</feature>
<dbReference type="PROSITE" id="PS50893">
    <property type="entry name" value="ABC_TRANSPORTER_2"/>
    <property type="match status" value="1"/>
</dbReference>
<dbReference type="Proteomes" id="UP000271162">
    <property type="component" value="Unassembled WGS sequence"/>
</dbReference>
<dbReference type="FunFam" id="1.20.1560.10:FF:000009">
    <property type="entry name" value="ABC transporter B family member 1"/>
    <property type="match status" value="1"/>
</dbReference>
<feature type="transmembrane region" description="Helical" evidence="15">
    <location>
        <begin position="197"/>
        <end position="219"/>
    </location>
</feature>
<evidence type="ECO:0000256" key="12">
    <source>
        <dbReference type="ARBA" id="ARBA00023180"/>
    </source>
</evidence>
<dbReference type="InterPro" id="IPR003439">
    <property type="entry name" value="ABC_transporter-like_ATP-bd"/>
</dbReference>
<evidence type="ECO:0000313" key="18">
    <source>
        <dbReference type="EMBL" id="VDL81661.1"/>
    </source>
</evidence>
<dbReference type="OMA" id="MRGIYYQ"/>
<keyword evidence="6" id="KW-0677">Repeat</keyword>
<feature type="transmembrane region" description="Helical" evidence="15">
    <location>
        <begin position="345"/>
        <end position="362"/>
    </location>
</feature>
<feature type="transmembrane region" description="Helical" evidence="15">
    <location>
        <begin position="424"/>
        <end position="449"/>
    </location>
</feature>
<evidence type="ECO:0000259" key="17">
    <source>
        <dbReference type="PROSITE" id="PS50929"/>
    </source>
</evidence>
<dbReference type="GO" id="GO:0016020">
    <property type="term" value="C:membrane"/>
    <property type="evidence" value="ECO:0007669"/>
    <property type="project" value="UniProtKB-SubCell"/>
</dbReference>
<dbReference type="AlphaFoldDB" id="A0A158R3C1"/>
<dbReference type="CDD" id="cd03249">
    <property type="entry name" value="ABC_MTABC3_MDL1_MDL2"/>
    <property type="match status" value="1"/>
</dbReference>
<dbReference type="WBParaSite" id="NBR_0001794001-mRNA-1">
    <property type="protein sequence ID" value="NBR_0001794001-mRNA-1"/>
    <property type="gene ID" value="NBR_0001794001"/>
</dbReference>
<evidence type="ECO:0000256" key="8">
    <source>
        <dbReference type="ARBA" id="ARBA00022840"/>
    </source>
</evidence>
<keyword evidence="4" id="KW-0813">Transport</keyword>
<dbReference type="SMART" id="SM00382">
    <property type="entry name" value="AAA"/>
    <property type="match status" value="1"/>
</dbReference>
<dbReference type="PROSITE" id="PS00211">
    <property type="entry name" value="ABC_TRANSPORTER_1"/>
    <property type="match status" value="1"/>
</dbReference>
<keyword evidence="19" id="KW-1185">Reference proteome</keyword>
<sequence>MVIQPASRKNILYLRTHQGLLRGKTFFICAPIKGTPPQLNHNNALSFTVNERSEAAASSFKPLPSAQKGRTTVIVAHRLSTIRNVDQIFVFKNGEIVEQGTHAELMARQGVFYDMTQAQVLRQEREEEVEESDADSDAFSPEPGPLARTSSVYSRKASTRSAYSGVTSVRSMEIDMEEVNAKPTPMSKVFYFNRDKWGFFVLGVFGCTVAGLVVPFFALVYAQIIQVYSEPVEQMKKDVLFWCVAFIVIGLAHAGGFFLSAISLGRCGEALTKKLRLEAFRNLLRQDVGFFDDIRHGTGKLCTRFATDAPNVRYVFTRLPSVLSSVVTILGALTVGFIFGWRLALILTVMVPLIIGSGYFEMRMQFGKKMRDTALLEEAGKVASQAVEHIRTVQALNRQEQFHFMYCAYLREPHRENLCQAHTYGGVFAFSQSLMFFMYAVAFYIGGIFVDNHQMQPVDVYRVFFAFMFCGQVVGNISSFIPDVVKARLAASLLFYLIEHRSEIDSLSEDGLKKKLTGHVMLRNVYFNYPTRRQIRVLRGMNLEVRPGTTVALVGQSGCGKSTVMALLERFYNANKGTILIDGENIRNLNIRNLREQVCIVSQEPTLFDCTIIENICYGLDDPKPTYEQVVTAAKMANIHNFVLSLPEGYETRVGEKGTQLSGGQKQRIAIARALIRDPPILLLDEATSALDTESEKIVQEALEVARRGRTCIVIAHRLSTIQNSDVIVMRLNWWDVLASPICLLWFLGLCYVFCIVVIRPFLIQKGTAKAPFLLWGEQQPNDHSLVVPSSED</sequence>
<feature type="transmembrane region" description="Helical" evidence="15">
    <location>
        <begin position="461"/>
        <end position="481"/>
    </location>
</feature>
<evidence type="ECO:0000256" key="5">
    <source>
        <dbReference type="ARBA" id="ARBA00022692"/>
    </source>
</evidence>
<reference evidence="20" key="1">
    <citation type="submission" date="2016-04" db="UniProtKB">
        <authorList>
            <consortium name="WormBaseParasite"/>
        </authorList>
    </citation>
    <scope>IDENTIFICATION</scope>
</reference>
<feature type="domain" description="ABC transporter" evidence="16">
    <location>
        <begin position="520"/>
        <end position="758"/>
    </location>
</feature>
<dbReference type="SUPFAM" id="SSF52540">
    <property type="entry name" value="P-loop containing nucleoside triphosphate hydrolases"/>
    <property type="match status" value="2"/>
</dbReference>
<feature type="transmembrane region" description="Helical" evidence="15">
    <location>
        <begin position="319"/>
        <end position="339"/>
    </location>
</feature>
<dbReference type="EC" id="7.6.2.2" evidence="3"/>
<evidence type="ECO:0000256" key="7">
    <source>
        <dbReference type="ARBA" id="ARBA00022741"/>
    </source>
</evidence>
<dbReference type="Gene3D" id="3.40.50.300">
    <property type="entry name" value="P-loop containing nucleotide triphosphate hydrolases"/>
    <property type="match status" value="2"/>
</dbReference>
<evidence type="ECO:0000256" key="14">
    <source>
        <dbReference type="SAM" id="MobiDB-lite"/>
    </source>
</evidence>
<dbReference type="InterPro" id="IPR039421">
    <property type="entry name" value="Type_1_exporter"/>
</dbReference>
<comment type="catalytic activity">
    <reaction evidence="13">
        <text>ATP + H2O + xenobioticSide 1 = ADP + phosphate + xenobioticSide 2.</text>
        <dbReference type="EC" id="7.6.2.2"/>
    </reaction>
</comment>
<dbReference type="FunFam" id="3.40.50.300:FF:000479">
    <property type="entry name" value="Multidrug resistance protein 1A"/>
    <property type="match status" value="1"/>
</dbReference>
<dbReference type="Pfam" id="PF00664">
    <property type="entry name" value="ABC_membrane"/>
    <property type="match status" value="1"/>
</dbReference>
<dbReference type="InterPro" id="IPR017871">
    <property type="entry name" value="ABC_transporter-like_CS"/>
</dbReference>
<dbReference type="InterPro" id="IPR036640">
    <property type="entry name" value="ABC1_TM_sf"/>
</dbReference>
<keyword evidence="9" id="KW-1278">Translocase</keyword>
<feature type="domain" description="ABC transmembrane type-1" evidence="17">
    <location>
        <begin position="201"/>
        <end position="486"/>
    </location>
</feature>